<dbReference type="AlphaFoldDB" id="A0A0D0CKU0"/>
<dbReference type="EMBL" id="KN827815">
    <property type="protein sequence ID" value="KIK75848.1"/>
    <property type="molecule type" value="Genomic_DNA"/>
</dbReference>
<protein>
    <submittedName>
        <fullName evidence="2">Uncharacterized protein</fullName>
    </submittedName>
</protein>
<gene>
    <name evidence="2" type="ORF">PAXRUDRAFT_29031</name>
</gene>
<evidence type="ECO:0000313" key="3">
    <source>
        <dbReference type="Proteomes" id="UP000054538"/>
    </source>
</evidence>
<accession>A0A0D0CKU0</accession>
<dbReference type="InParanoid" id="A0A0D0CKU0"/>
<dbReference type="Proteomes" id="UP000054538">
    <property type="component" value="Unassembled WGS sequence"/>
</dbReference>
<evidence type="ECO:0000313" key="2">
    <source>
        <dbReference type="EMBL" id="KIK75848.1"/>
    </source>
</evidence>
<proteinExistence type="predicted"/>
<organism evidence="2 3">
    <name type="scientific">Paxillus rubicundulus Ve08.2h10</name>
    <dbReference type="NCBI Taxonomy" id="930991"/>
    <lineage>
        <taxon>Eukaryota</taxon>
        <taxon>Fungi</taxon>
        <taxon>Dikarya</taxon>
        <taxon>Basidiomycota</taxon>
        <taxon>Agaricomycotina</taxon>
        <taxon>Agaricomycetes</taxon>
        <taxon>Agaricomycetidae</taxon>
        <taxon>Boletales</taxon>
        <taxon>Paxilineae</taxon>
        <taxon>Paxillaceae</taxon>
        <taxon>Paxillus</taxon>
    </lineage>
</organism>
<reference evidence="2 3" key="1">
    <citation type="submission" date="2014-04" db="EMBL/GenBank/DDBJ databases">
        <authorList>
            <consortium name="DOE Joint Genome Institute"/>
            <person name="Kuo A."/>
            <person name="Kohler A."/>
            <person name="Jargeat P."/>
            <person name="Nagy L.G."/>
            <person name="Floudas D."/>
            <person name="Copeland A."/>
            <person name="Barry K.W."/>
            <person name="Cichocki N."/>
            <person name="Veneault-Fourrey C."/>
            <person name="LaButti K."/>
            <person name="Lindquist E.A."/>
            <person name="Lipzen A."/>
            <person name="Lundell T."/>
            <person name="Morin E."/>
            <person name="Murat C."/>
            <person name="Sun H."/>
            <person name="Tunlid A."/>
            <person name="Henrissat B."/>
            <person name="Grigoriev I.V."/>
            <person name="Hibbett D.S."/>
            <person name="Martin F."/>
            <person name="Nordberg H.P."/>
            <person name="Cantor M.N."/>
            <person name="Hua S.X."/>
        </authorList>
    </citation>
    <scope>NUCLEOTIDE SEQUENCE [LARGE SCALE GENOMIC DNA]</scope>
    <source>
        <strain evidence="2 3">Ve08.2h10</strain>
    </source>
</reference>
<name>A0A0D0CKU0_9AGAM</name>
<reference evidence="3" key="2">
    <citation type="submission" date="2015-01" db="EMBL/GenBank/DDBJ databases">
        <title>Evolutionary Origins and Diversification of the Mycorrhizal Mutualists.</title>
        <authorList>
            <consortium name="DOE Joint Genome Institute"/>
            <consortium name="Mycorrhizal Genomics Consortium"/>
            <person name="Kohler A."/>
            <person name="Kuo A."/>
            <person name="Nagy L.G."/>
            <person name="Floudas D."/>
            <person name="Copeland A."/>
            <person name="Barry K.W."/>
            <person name="Cichocki N."/>
            <person name="Veneault-Fourrey C."/>
            <person name="LaButti K."/>
            <person name="Lindquist E.A."/>
            <person name="Lipzen A."/>
            <person name="Lundell T."/>
            <person name="Morin E."/>
            <person name="Murat C."/>
            <person name="Riley R."/>
            <person name="Ohm R."/>
            <person name="Sun H."/>
            <person name="Tunlid A."/>
            <person name="Henrissat B."/>
            <person name="Grigoriev I.V."/>
            <person name="Hibbett D.S."/>
            <person name="Martin F."/>
        </authorList>
    </citation>
    <scope>NUCLEOTIDE SEQUENCE [LARGE SCALE GENOMIC DNA]</scope>
    <source>
        <strain evidence="3">Ve08.2h10</strain>
    </source>
</reference>
<feature type="region of interest" description="Disordered" evidence="1">
    <location>
        <begin position="1"/>
        <end position="30"/>
    </location>
</feature>
<sequence>MLAYDEETFSDLGDGSGSDNPQSDGAESGNDFEEMRRVLEVPGPTAASTLLQKALVIAQKAYMEICKHVLKKVLTIEDQITHKAKKYTMFYHFWLLDGLFPPPPKSNIDICGPLCFKLPEGRINGAKAELYEIIPELLHSTMEEYKQFNFVFHSAVNVEISNILRVIKDCTPILFADFQVDPRLFLGGKANKKDNPSLLCLLRVDGSKALYNHIAPILFLDPTAMNPKDFLKSSVLTNIHTHPL</sequence>
<keyword evidence="3" id="KW-1185">Reference proteome</keyword>
<evidence type="ECO:0000256" key="1">
    <source>
        <dbReference type="SAM" id="MobiDB-lite"/>
    </source>
</evidence>
<dbReference type="HOGENOM" id="CLU_1138325_0_0_1"/>
<dbReference type="OrthoDB" id="2691745at2759"/>